<feature type="region of interest" description="Disordered" evidence="1">
    <location>
        <begin position="417"/>
        <end position="445"/>
    </location>
</feature>
<organism evidence="2 3">
    <name type="scientific">Racocetra fulgida</name>
    <dbReference type="NCBI Taxonomy" id="60492"/>
    <lineage>
        <taxon>Eukaryota</taxon>
        <taxon>Fungi</taxon>
        <taxon>Fungi incertae sedis</taxon>
        <taxon>Mucoromycota</taxon>
        <taxon>Glomeromycotina</taxon>
        <taxon>Glomeromycetes</taxon>
        <taxon>Diversisporales</taxon>
        <taxon>Gigasporaceae</taxon>
        <taxon>Racocetra</taxon>
    </lineage>
</organism>
<protein>
    <submittedName>
        <fullName evidence="2">2464_t:CDS:1</fullName>
    </submittedName>
</protein>
<evidence type="ECO:0000313" key="2">
    <source>
        <dbReference type="EMBL" id="CAG8643034.1"/>
    </source>
</evidence>
<feature type="compositionally biased region" description="Basic and acidic residues" evidence="1">
    <location>
        <begin position="418"/>
        <end position="431"/>
    </location>
</feature>
<dbReference type="AlphaFoldDB" id="A0A9N9H0A2"/>
<gene>
    <name evidence="2" type="ORF">RFULGI_LOCUS8153</name>
</gene>
<reference evidence="2" key="1">
    <citation type="submission" date="2021-06" db="EMBL/GenBank/DDBJ databases">
        <authorList>
            <person name="Kallberg Y."/>
            <person name="Tangrot J."/>
            <person name="Rosling A."/>
        </authorList>
    </citation>
    <scope>NUCLEOTIDE SEQUENCE</scope>
    <source>
        <strain evidence="2">IN212</strain>
    </source>
</reference>
<feature type="non-terminal residue" evidence="2">
    <location>
        <position position="484"/>
    </location>
</feature>
<keyword evidence="3" id="KW-1185">Reference proteome</keyword>
<accession>A0A9N9H0A2</accession>
<name>A0A9N9H0A2_9GLOM</name>
<feature type="non-terminal residue" evidence="2">
    <location>
        <position position="1"/>
    </location>
</feature>
<dbReference type="OrthoDB" id="2432629at2759"/>
<evidence type="ECO:0000313" key="3">
    <source>
        <dbReference type="Proteomes" id="UP000789396"/>
    </source>
</evidence>
<dbReference type="Proteomes" id="UP000789396">
    <property type="component" value="Unassembled WGS sequence"/>
</dbReference>
<dbReference type="EMBL" id="CAJVPZ010012779">
    <property type="protein sequence ID" value="CAG8643034.1"/>
    <property type="molecule type" value="Genomic_DNA"/>
</dbReference>
<evidence type="ECO:0000256" key="1">
    <source>
        <dbReference type="SAM" id="MobiDB-lite"/>
    </source>
</evidence>
<sequence length="484" mass="54971">YTSPESTSKVDSHTNMRLGFAYEKGLNNEQDIVLNYVTNDTTNDITNNITNDNTNDAMNDTTSDVTSDATSDITSDATSNVLDDTMNMNIVNNNVNNAMNNVVNNAVNTAVSNAVNDANDYFLVSDDDQNDFNISNTWIQTSGFGFQVFRNDKDSDNPSITYRKSFHYLSSRKYKAKKINDQNLQRLHSNMKTNKHSHKLNPNQVADIILRYYQFNDKMIQELKFFTSCKFNAGVQSTQNVESFNGIIKKALNSANTLCDVKRIINKRHEDDSQYSRLIDLKDQYMTIGLSYILSQFFSSVDAVLVQFLMPPVQSWQRFQISQSFTYKGSLVSFPIKVPESETINDNFIEDVFDEPQATLQSLLCSIESKKIIETWRIHYIGGLSRKENLTAINIALESNKDSELVQLLKNFIATNQNEHKDDTEKTENNDSKQNQDTVTKLHGASRKKRIKAITEISKGRALTEITNIVQEANHSETSSKQQC</sequence>
<proteinExistence type="predicted"/>
<comment type="caution">
    <text evidence="2">The sequence shown here is derived from an EMBL/GenBank/DDBJ whole genome shotgun (WGS) entry which is preliminary data.</text>
</comment>